<protein>
    <submittedName>
        <fullName evidence="1">Uncharacterized protein</fullName>
    </submittedName>
</protein>
<reference evidence="1" key="1">
    <citation type="submission" date="2021-05" db="EMBL/GenBank/DDBJ databases">
        <authorList>
            <person name="Alioto T."/>
            <person name="Alioto T."/>
            <person name="Gomez Garrido J."/>
        </authorList>
    </citation>
    <scope>NUCLEOTIDE SEQUENCE</scope>
</reference>
<sequence>MGKNKYFARRKKMKISCSYKKRTFLFYINTPTMERKVNPFHTRHFLIYCKGKGANLHTGLLSSPLTVLTEATLITPSFPGKTSVMTPRGQLKGAALSCLIRTNMPGLTGLEREFHFSLDCSWDKYSIDHLDQNDCTIWSIN</sequence>
<proteinExistence type="predicted"/>
<name>A0A8D8ZY61_9HEMI</name>
<accession>A0A8D8ZY61</accession>
<dbReference type="EMBL" id="HBUF01538689">
    <property type="protein sequence ID" value="CAG6754207.1"/>
    <property type="molecule type" value="Transcribed_RNA"/>
</dbReference>
<dbReference type="AlphaFoldDB" id="A0A8D8ZY61"/>
<evidence type="ECO:0000313" key="1">
    <source>
        <dbReference type="EMBL" id="CAG6754207.1"/>
    </source>
</evidence>
<organism evidence="1">
    <name type="scientific">Cacopsylla melanoneura</name>
    <dbReference type="NCBI Taxonomy" id="428564"/>
    <lineage>
        <taxon>Eukaryota</taxon>
        <taxon>Metazoa</taxon>
        <taxon>Ecdysozoa</taxon>
        <taxon>Arthropoda</taxon>
        <taxon>Hexapoda</taxon>
        <taxon>Insecta</taxon>
        <taxon>Pterygota</taxon>
        <taxon>Neoptera</taxon>
        <taxon>Paraneoptera</taxon>
        <taxon>Hemiptera</taxon>
        <taxon>Sternorrhyncha</taxon>
        <taxon>Psylloidea</taxon>
        <taxon>Psyllidae</taxon>
        <taxon>Psyllinae</taxon>
        <taxon>Cacopsylla</taxon>
    </lineage>
</organism>